<keyword evidence="2" id="KW-0175">Coiled coil</keyword>
<evidence type="ECO:0000256" key="2">
    <source>
        <dbReference type="SAM" id="Coils"/>
    </source>
</evidence>
<accession>A0ABQ5II20</accession>
<proteinExistence type="predicted"/>
<dbReference type="Pfam" id="PF22936">
    <property type="entry name" value="Pol_BBD"/>
    <property type="match status" value="1"/>
</dbReference>
<evidence type="ECO:0000259" key="4">
    <source>
        <dbReference type="Pfam" id="PF22936"/>
    </source>
</evidence>
<protein>
    <submittedName>
        <fullName evidence="5">Ribonuclease H-like domain-containing protein</fullName>
    </submittedName>
</protein>
<reference evidence="5" key="1">
    <citation type="journal article" date="2022" name="Int. J. Mol. Sci.">
        <title>Draft Genome of Tanacetum Coccineum: Genomic Comparison of Closely Related Tanacetum-Family Plants.</title>
        <authorList>
            <person name="Yamashiro T."/>
            <person name="Shiraishi A."/>
            <person name="Nakayama K."/>
            <person name="Satake H."/>
        </authorList>
    </citation>
    <scope>NUCLEOTIDE SEQUENCE</scope>
</reference>
<keyword evidence="1" id="KW-0378">Hydrolase</keyword>
<dbReference type="InterPro" id="IPR054722">
    <property type="entry name" value="PolX-like_BBD"/>
</dbReference>
<dbReference type="InterPro" id="IPR039537">
    <property type="entry name" value="Retrotran_Ty1/copia-like"/>
</dbReference>
<dbReference type="Gene3D" id="3.30.420.10">
    <property type="entry name" value="Ribonuclease H-like superfamily/Ribonuclease H"/>
    <property type="match status" value="1"/>
</dbReference>
<gene>
    <name evidence="5" type="ORF">Tco_1110169</name>
</gene>
<sequence length="1042" mass="117189">MTVETPTKNALVAQDRLGGYDWSYQAEEEHPINFALMAHTSSRSYSYSDSEVDSCSKSCIKAYATQKEQYDSLSLDYKRSQFNLVSYKAGLESVEAGLAHYKKNEAVFEESINVLKLEVKLRDTTLVKNKKKFEKAEKEIDELKLTLEKFQNSSKSLNNLLESQVIDKFKTGLGYNAASSTATSPAVESFVNSSEMLENQENNKSKSDKGYHTVPPPFTGNFIPRKPDLTFMDEIVKSENMDVTIIVTPSNVKTVEPNIESAGVKSNGDAVEPKTVRNSSFRPPVIEDWNSDDESEVEIIPKDKTVSSSTKKIKFVKSARETVEKVETSKQNKHYPRGNQRNWNNLMSQRLGSDFKMINKACFVCGSFEHLHYVCDKKVIRPVWNNSSRVNHKNFANKMTHPHPNRRFVPQAVLTRSGKINTAGANVNTAVRPVNTAGSKTTMSHPRPISNAFKKGYSQDIRPFNKYSANQNSIFNKKVNTVRVKDTTARDRAVGNPQQKEYKEKGVIDSGCSRHMTGNKCYLTEYEDYDGGFVSFGDGKGRISGKEIENQLDHKVKVIRCDNGTEFKNSNGVAERRNRTLIEAERTMLVDSKLPTTFWAKAVNTACYVLNRVLVIKPYNKTPYELIRGRTPLIDFMKPFGCPATILNTRDHLGKFDGKADEGFFVGYSVVRTRDNIVTGQIEKKTEPEQEYIIIPICTTDPLISHDPKVSEEDAEEKPTEMDENGASDKDGEDDQATRSKFERLLQQEKQTENPNSTNNINIVSTPVSTARPSFTNDDPSSPINIAEASNAFEEHLFDIFSPFKNAFTLPPVSNVTPMDDTGIFGESMKMKIWVQRLTQQLGTTIRNGPINLVADETVYKEWENKMERAATTTSSLDAEQDSDTILGDADAQTRFETASKQSNDLPLSRGYTLRSGEDSMKLLELMELCTKLLDLVSKKKREMFDGIHEIIDFLNANQIHYALTINPTIYTPCIEQFWATTKIKTVNGEHQIQALVDKKKVIITESSIKSDLHLEDADGTDCLPTAIIFKELARMSAKTTA</sequence>
<feature type="region of interest" description="Disordered" evidence="3">
    <location>
        <begin position="703"/>
        <end position="737"/>
    </location>
</feature>
<evidence type="ECO:0000313" key="5">
    <source>
        <dbReference type="EMBL" id="GJT99830.1"/>
    </source>
</evidence>
<comment type="caution">
    <text evidence="5">The sequence shown here is derived from an EMBL/GenBank/DDBJ whole genome shotgun (WGS) entry which is preliminary data.</text>
</comment>
<feature type="compositionally biased region" description="Basic and acidic residues" evidence="3">
    <location>
        <begin position="704"/>
        <end position="721"/>
    </location>
</feature>
<dbReference type="PANTHER" id="PTHR42648">
    <property type="entry name" value="TRANSPOSASE, PUTATIVE-RELATED"/>
    <property type="match status" value="1"/>
</dbReference>
<reference evidence="5" key="2">
    <citation type="submission" date="2022-01" db="EMBL/GenBank/DDBJ databases">
        <authorList>
            <person name="Yamashiro T."/>
            <person name="Shiraishi A."/>
            <person name="Satake H."/>
            <person name="Nakayama K."/>
        </authorList>
    </citation>
    <scope>NUCLEOTIDE SEQUENCE</scope>
</reference>
<evidence type="ECO:0000256" key="1">
    <source>
        <dbReference type="ARBA" id="ARBA00022670"/>
    </source>
</evidence>
<dbReference type="Proteomes" id="UP001151760">
    <property type="component" value="Unassembled WGS sequence"/>
</dbReference>
<dbReference type="InterPro" id="IPR036397">
    <property type="entry name" value="RNaseH_sf"/>
</dbReference>
<feature type="coiled-coil region" evidence="2">
    <location>
        <begin position="126"/>
        <end position="160"/>
    </location>
</feature>
<dbReference type="EMBL" id="BQNB010020806">
    <property type="protein sequence ID" value="GJT99830.1"/>
    <property type="molecule type" value="Genomic_DNA"/>
</dbReference>
<dbReference type="SUPFAM" id="SSF53098">
    <property type="entry name" value="Ribonuclease H-like"/>
    <property type="match status" value="1"/>
</dbReference>
<feature type="compositionally biased region" description="Acidic residues" evidence="3">
    <location>
        <begin position="722"/>
        <end position="735"/>
    </location>
</feature>
<dbReference type="InterPro" id="IPR012337">
    <property type="entry name" value="RNaseH-like_sf"/>
</dbReference>
<dbReference type="PANTHER" id="PTHR42648:SF32">
    <property type="entry name" value="RIBONUCLEASE H-LIKE DOMAIN, GAG-PRE-INTEGRASE DOMAIN PROTEIN-RELATED"/>
    <property type="match status" value="1"/>
</dbReference>
<evidence type="ECO:0000313" key="6">
    <source>
        <dbReference type="Proteomes" id="UP001151760"/>
    </source>
</evidence>
<name>A0ABQ5II20_9ASTR</name>
<evidence type="ECO:0000256" key="3">
    <source>
        <dbReference type="SAM" id="MobiDB-lite"/>
    </source>
</evidence>
<keyword evidence="1" id="KW-0645">Protease</keyword>
<keyword evidence="6" id="KW-1185">Reference proteome</keyword>
<organism evidence="5 6">
    <name type="scientific">Tanacetum coccineum</name>
    <dbReference type="NCBI Taxonomy" id="301880"/>
    <lineage>
        <taxon>Eukaryota</taxon>
        <taxon>Viridiplantae</taxon>
        <taxon>Streptophyta</taxon>
        <taxon>Embryophyta</taxon>
        <taxon>Tracheophyta</taxon>
        <taxon>Spermatophyta</taxon>
        <taxon>Magnoliopsida</taxon>
        <taxon>eudicotyledons</taxon>
        <taxon>Gunneridae</taxon>
        <taxon>Pentapetalae</taxon>
        <taxon>asterids</taxon>
        <taxon>campanulids</taxon>
        <taxon>Asterales</taxon>
        <taxon>Asteraceae</taxon>
        <taxon>Asteroideae</taxon>
        <taxon>Anthemideae</taxon>
        <taxon>Anthemidinae</taxon>
        <taxon>Tanacetum</taxon>
    </lineage>
</organism>
<feature type="domain" description="Retrovirus-related Pol polyprotein from transposon TNT 1-94-like beta-barrel" evidence="4">
    <location>
        <begin position="507"/>
        <end position="540"/>
    </location>
</feature>